<dbReference type="GO" id="GO:0006269">
    <property type="term" value="P:DNA replication, synthesis of primer"/>
    <property type="evidence" value="ECO:0007669"/>
    <property type="project" value="UniProtKB-KW"/>
</dbReference>
<comment type="similarity">
    <text evidence="12">Belongs to the helicase family. PriA subfamily.</text>
</comment>
<evidence type="ECO:0000256" key="3">
    <source>
        <dbReference type="ARBA" id="ARBA00022723"/>
    </source>
</evidence>
<keyword evidence="10 12" id="KW-0413">Isomerase</keyword>
<dbReference type="Proteomes" id="UP000478740">
    <property type="component" value="Unassembled WGS sequence"/>
</dbReference>
<dbReference type="InterPro" id="IPR014001">
    <property type="entry name" value="Helicase_ATP-bd"/>
</dbReference>
<dbReference type="InterPro" id="IPR042115">
    <property type="entry name" value="PriA_3primeBD_sf"/>
</dbReference>
<evidence type="ECO:0000256" key="7">
    <source>
        <dbReference type="ARBA" id="ARBA00022833"/>
    </source>
</evidence>
<dbReference type="SMART" id="SM00487">
    <property type="entry name" value="DEXDc"/>
    <property type="match status" value="1"/>
</dbReference>
<organism evidence="14 15">
    <name type="scientific">Paracoccus shanxieyensis</name>
    <dbReference type="NCBI Taxonomy" id="2675752"/>
    <lineage>
        <taxon>Bacteria</taxon>
        <taxon>Pseudomonadati</taxon>
        <taxon>Pseudomonadota</taxon>
        <taxon>Alphaproteobacteria</taxon>
        <taxon>Rhodobacterales</taxon>
        <taxon>Paracoccaceae</taxon>
        <taxon>Paracoccus</taxon>
    </lineage>
</organism>
<keyword evidence="9 12" id="KW-0238">DNA-binding</keyword>
<name>A0A6L6ITE8_9RHOB</name>
<dbReference type="CDD" id="cd17929">
    <property type="entry name" value="DEXHc_priA"/>
    <property type="match status" value="1"/>
</dbReference>
<keyword evidence="15" id="KW-1185">Reference proteome</keyword>
<evidence type="ECO:0000256" key="9">
    <source>
        <dbReference type="ARBA" id="ARBA00023125"/>
    </source>
</evidence>
<keyword evidence="2 12" id="KW-0235">DNA replication</keyword>
<proteinExistence type="inferred from homology"/>
<evidence type="ECO:0000256" key="6">
    <source>
        <dbReference type="ARBA" id="ARBA00022806"/>
    </source>
</evidence>
<dbReference type="SUPFAM" id="SSF52540">
    <property type="entry name" value="P-loop containing nucleoside triphosphate hydrolases"/>
    <property type="match status" value="1"/>
</dbReference>
<comment type="subunit">
    <text evidence="12">Component of the replication restart primosome.</text>
</comment>
<accession>A0A6L6ITE8</accession>
<dbReference type="InterPro" id="IPR005259">
    <property type="entry name" value="PriA"/>
</dbReference>
<feature type="binding site" evidence="12">
    <location>
        <position position="480"/>
    </location>
    <ligand>
        <name>Zn(2+)</name>
        <dbReference type="ChEBI" id="CHEBI:29105"/>
        <label>1</label>
    </ligand>
</feature>
<dbReference type="InterPro" id="IPR041222">
    <property type="entry name" value="PriA_3primeBD"/>
</dbReference>
<dbReference type="GO" id="GO:0016787">
    <property type="term" value="F:hydrolase activity"/>
    <property type="evidence" value="ECO:0007669"/>
    <property type="project" value="UniProtKB-KW"/>
</dbReference>
<keyword evidence="4 12" id="KW-0547">Nucleotide-binding</keyword>
<keyword evidence="7 12" id="KW-0862">Zinc</keyword>
<evidence type="ECO:0000256" key="11">
    <source>
        <dbReference type="ARBA" id="ARBA00048988"/>
    </source>
</evidence>
<evidence type="ECO:0000313" key="14">
    <source>
        <dbReference type="EMBL" id="MTH62898.1"/>
    </source>
</evidence>
<protein>
    <recommendedName>
        <fullName evidence="12">Replication restart protein PriA</fullName>
    </recommendedName>
    <alternativeName>
        <fullName evidence="12">ATP-dependent DNA helicase PriA</fullName>
        <ecNumber evidence="12">5.6.2.4</ecNumber>
    </alternativeName>
    <alternativeName>
        <fullName evidence="12">DNA 3'-5' helicase PriA</fullName>
    </alternativeName>
</protein>
<dbReference type="InterPro" id="IPR027417">
    <property type="entry name" value="P-loop_NTPase"/>
</dbReference>
<feature type="binding site" evidence="12">
    <location>
        <position position="446"/>
    </location>
    <ligand>
        <name>Zn(2+)</name>
        <dbReference type="ChEBI" id="CHEBI:29105"/>
        <label>2</label>
    </ligand>
</feature>
<dbReference type="Pfam" id="PF00270">
    <property type="entry name" value="DEAD"/>
    <property type="match status" value="1"/>
</dbReference>
<evidence type="ECO:0000256" key="1">
    <source>
        <dbReference type="ARBA" id="ARBA00022515"/>
    </source>
</evidence>
<comment type="caution">
    <text evidence="14">The sequence shown here is derived from an EMBL/GenBank/DDBJ whole genome shotgun (WGS) entry which is preliminary data.</text>
</comment>
<dbReference type="EC" id="5.6.2.4" evidence="12"/>
<dbReference type="PANTHER" id="PTHR30580">
    <property type="entry name" value="PRIMOSOMAL PROTEIN N"/>
    <property type="match status" value="1"/>
</dbReference>
<feature type="domain" description="Helicase ATP-binding" evidence="13">
    <location>
        <begin position="210"/>
        <end position="376"/>
    </location>
</feature>
<dbReference type="Pfam" id="PF17764">
    <property type="entry name" value="PriA_3primeBD"/>
    <property type="match status" value="1"/>
</dbReference>
<keyword evidence="1 12" id="KW-0639">Primosome</keyword>
<dbReference type="HAMAP" id="MF_00983">
    <property type="entry name" value="PriA"/>
    <property type="match status" value="1"/>
</dbReference>
<dbReference type="Pfam" id="PF18074">
    <property type="entry name" value="PriA_C"/>
    <property type="match status" value="1"/>
</dbReference>
<feature type="binding site" evidence="12">
    <location>
        <position position="440"/>
    </location>
    <ligand>
        <name>Zn(2+)</name>
        <dbReference type="ChEBI" id="CHEBI:29105"/>
        <label>1</label>
    </ligand>
</feature>
<dbReference type="SMART" id="SM00490">
    <property type="entry name" value="HELICc"/>
    <property type="match status" value="1"/>
</dbReference>
<dbReference type="GO" id="GO:0005524">
    <property type="term" value="F:ATP binding"/>
    <property type="evidence" value="ECO:0007669"/>
    <property type="project" value="UniProtKB-UniRule"/>
</dbReference>
<dbReference type="Gene3D" id="3.40.1440.60">
    <property type="entry name" value="PriA, 3(prime) DNA-binding domain"/>
    <property type="match status" value="1"/>
</dbReference>
<dbReference type="Pfam" id="PF18319">
    <property type="entry name" value="Zn_ribbon_PriA"/>
    <property type="match status" value="1"/>
</dbReference>
<keyword evidence="5 12" id="KW-0378">Hydrolase</keyword>
<comment type="function">
    <text evidence="12">Initiates the restart of stalled replication forks, which reloads the replicative helicase on sites other than the origin of replication. Recognizes and binds to abandoned replication forks and remodels them to uncover a helicase loading site. Promotes assembly of the primosome at these replication forks.</text>
</comment>
<evidence type="ECO:0000313" key="15">
    <source>
        <dbReference type="Proteomes" id="UP000478740"/>
    </source>
</evidence>
<comment type="catalytic activity">
    <reaction evidence="11 12">
        <text>ATP + H2O = ADP + phosphate + H(+)</text>
        <dbReference type="Rhea" id="RHEA:13065"/>
        <dbReference type="ChEBI" id="CHEBI:15377"/>
        <dbReference type="ChEBI" id="CHEBI:15378"/>
        <dbReference type="ChEBI" id="CHEBI:30616"/>
        <dbReference type="ChEBI" id="CHEBI:43474"/>
        <dbReference type="ChEBI" id="CHEBI:456216"/>
        <dbReference type="EC" id="5.6.2.4"/>
    </reaction>
</comment>
<dbReference type="NCBIfam" id="TIGR00595">
    <property type="entry name" value="priA"/>
    <property type="match status" value="1"/>
</dbReference>
<dbReference type="RefSeq" id="WP_341870257.1">
    <property type="nucleotide sequence ID" value="NZ_WMIH01000001.1"/>
</dbReference>
<dbReference type="InterPro" id="IPR041236">
    <property type="entry name" value="PriA_C"/>
</dbReference>
<dbReference type="InterPro" id="IPR040498">
    <property type="entry name" value="PriA_CRR"/>
</dbReference>
<feature type="binding site" evidence="12">
    <location>
        <position position="437"/>
    </location>
    <ligand>
        <name>Zn(2+)</name>
        <dbReference type="ChEBI" id="CHEBI:29105"/>
        <label>1</label>
    </ligand>
</feature>
<dbReference type="NCBIfam" id="NF004070">
    <property type="entry name" value="PRK05580.2-2"/>
    <property type="match status" value="1"/>
</dbReference>
<dbReference type="FunFam" id="3.40.50.300:FF:000489">
    <property type="entry name" value="Primosome assembly protein PriA"/>
    <property type="match status" value="1"/>
</dbReference>
<sequence length="733" mass="78956">MSRPLFFPHGARIAVLTQEVVGVLDYLAPEGGVRLGQLVVVPLGPRRVMGAVWGTGMGDFDMAKLRPVARLVDAPPLSPEMIEFLERMAEYTLTPLPSMLRMATRAPDLDQPPQARRIIHRAGPPPARMTDAREAVLRVIDDHGGAGFAPAELAQLAGVSGSVVQGLVKAGTLAEVLAPRDLPYPRLDPDLPGKPLAADQAEAAEQLRAALRTRRYGTTLLRGVTGSGKTEVYLEAVAECLRQGRQALVLLPEIALSAEFLARVEARFGAQPGEWHSGITRSERRRLWMMSATHHVGMVVGARSALFLPFADLGLIIVDEEHDGSYKQEDVVFYSARDMAVLRASIGGAQVVLASATPSVESWVNAAAGKYARVDLRARYGSAELPEMGTIDLRAAEMEKGRWISPRLAEEIRARKARGEQSLLFLNRRGYAPITACRACGQQVGCDQCDARMVEHRFQNRLVCHQCGATKPIPTACPACGVEGKMVAVGPGVERLAEEVAERFPDARASVLSSDLFGSARALKEAIAEIGAGETDIIIGTQLVAKGHNFPRLTLVGVIDADLGLQGADLRAAERSFQLMRQVAGRAGREGGGARGLALLQTHQPDHPVIRAILSGQDEAFWDAEAAARQSAGMPPFGRLAGIILSHPDQPVVEDYARAMAQRSGPLQAIGAELFGPAPAPIARIRGRVRVRMLVRAPRQAPVQSAIRDWLALAPKPPTNLRLSVDIDPQSFF</sequence>
<dbReference type="AlphaFoldDB" id="A0A6L6ITE8"/>
<feature type="binding site" evidence="12">
    <location>
        <position position="449"/>
    </location>
    <ligand>
        <name>Zn(2+)</name>
        <dbReference type="ChEBI" id="CHEBI:29105"/>
        <label>2</label>
    </ligand>
</feature>
<dbReference type="Gene3D" id="3.40.50.300">
    <property type="entry name" value="P-loop containing nucleotide triphosphate hydrolases"/>
    <property type="match status" value="2"/>
</dbReference>
<feature type="binding site" evidence="12">
    <location>
        <position position="477"/>
    </location>
    <ligand>
        <name>Zn(2+)</name>
        <dbReference type="ChEBI" id="CHEBI:29105"/>
        <label>1</label>
    </ligand>
</feature>
<dbReference type="GO" id="GO:0003677">
    <property type="term" value="F:DNA binding"/>
    <property type="evidence" value="ECO:0007669"/>
    <property type="project" value="UniProtKB-UniRule"/>
</dbReference>
<keyword evidence="8 12" id="KW-0067">ATP-binding</keyword>
<dbReference type="GO" id="GO:0008270">
    <property type="term" value="F:zinc ion binding"/>
    <property type="evidence" value="ECO:0007669"/>
    <property type="project" value="UniProtKB-UniRule"/>
</dbReference>
<dbReference type="GO" id="GO:0006302">
    <property type="term" value="P:double-strand break repair"/>
    <property type="evidence" value="ECO:0007669"/>
    <property type="project" value="InterPro"/>
</dbReference>
<evidence type="ECO:0000256" key="8">
    <source>
        <dbReference type="ARBA" id="ARBA00022840"/>
    </source>
</evidence>
<keyword evidence="6 12" id="KW-0347">Helicase</keyword>
<evidence type="ECO:0000256" key="10">
    <source>
        <dbReference type="ARBA" id="ARBA00023235"/>
    </source>
</evidence>
<dbReference type="PROSITE" id="PS51192">
    <property type="entry name" value="HELICASE_ATP_BIND_1"/>
    <property type="match status" value="1"/>
</dbReference>
<dbReference type="PANTHER" id="PTHR30580:SF0">
    <property type="entry name" value="PRIMOSOMAL PROTEIN N"/>
    <property type="match status" value="1"/>
</dbReference>
<comment type="catalytic activity">
    <reaction evidence="12">
        <text>Couples ATP hydrolysis with the unwinding of duplex DNA by translocating in the 3'-5' direction.</text>
        <dbReference type="EC" id="5.6.2.4"/>
    </reaction>
</comment>
<feature type="binding site" evidence="12">
    <location>
        <position position="467"/>
    </location>
    <ligand>
        <name>Zn(2+)</name>
        <dbReference type="ChEBI" id="CHEBI:29105"/>
        <label>2</label>
    </ligand>
</feature>
<dbReference type="EMBL" id="WMII01000001">
    <property type="protein sequence ID" value="MTH62898.1"/>
    <property type="molecule type" value="Genomic_DNA"/>
</dbReference>
<feature type="binding site" evidence="12">
    <location>
        <position position="464"/>
    </location>
    <ligand>
        <name>Zn(2+)</name>
        <dbReference type="ChEBI" id="CHEBI:29105"/>
        <label>2</label>
    </ligand>
</feature>
<gene>
    <name evidence="12" type="primary">priA</name>
    <name evidence="14" type="ORF">GL284_01290</name>
</gene>
<keyword evidence="3 12" id="KW-0479">Metal-binding</keyword>
<comment type="cofactor">
    <cofactor evidence="12">
        <name>Zn(2+)</name>
        <dbReference type="ChEBI" id="CHEBI:29105"/>
    </cofactor>
    <text evidence="12">Binds 2 zinc ions per subunit.</text>
</comment>
<evidence type="ECO:0000256" key="4">
    <source>
        <dbReference type="ARBA" id="ARBA00022741"/>
    </source>
</evidence>
<dbReference type="GO" id="GO:0043138">
    <property type="term" value="F:3'-5' DNA helicase activity"/>
    <property type="evidence" value="ECO:0007669"/>
    <property type="project" value="UniProtKB-EC"/>
</dbReference>
<dbReference type="GO" id="GO:1990077">
    <property type="term" value="C:primosome complex"/>
    <property type="evidence" value="ECO:0007669"/>
    <property type="project" value="UniProtKB-UniRule"/>
</dbReference>
<dbReference type="InterPro" id="IPR011545">
    <property type="entry name" value="DEAD/DEAH_box_helicase_dom"/>
</dbReference>
<dbReference type="GO" id="GO:0006270">
    <property type="term" value="P:DNA replication initiation"/>
    <property type="evidence" value="ECO:0007669"/>
    <property type="project" value="TreeGrafter"/>
</dbReference>
<reference evidence="14 15" key="1">
    <citation type="submission" date="2019-11" db="EMBL/GenBank/DDBJ databases">
        <authorList>
            <person name="Dong K."/>
        </authorList>
    </citation>
    <scope>NUCLEOTIDE SEQUENCE [LARGE SCALE GENOMIC DNA]</scope>
    <source>
        <strain evidence="14 15">DK608</strain>
    </source>
</reference>
<dbReference type="GO" id="GO:0006310">
    <property type="term" value="P:DNA recombination"/>
    <property type="evidence" value="ECO:0007669"/>
    <property type="project" value="InterPro"/>
</dbReference>
<evidence type="ECO:0000259" key="13">
    <source>
        <dbReference type="PROSITE" id="PS51192"/>
    </source>
</evidence>
<evidence type="ECO:0000256" key="5">
    <source>
        <dbReference type="ARBA" id="ARBA00022801"/>
    </source>
</evidence>
<dbReference type="InterPro" id="IPR001650">
    <property type="entry name" value="Helicase_C-like"/>
</dbReference>
<evidence type="ECO:0000256" key="2">
    <source>
        <dbReference type="ARBA" id="ARBA00022705"/>
    </source>
</evidence>
<evidence type="ECO:0000256" key="12">
    <source>
        <dbReference type="HAMAP-Rule" id="MF_00983"/>
    </source>
</evidence>